<dbReference type="PANTHER" id="PTHR23542:SF1">
    <property type="entry name" value="MAJOR FACILITATOR SUPERFAMILY (MFS) PROFILE DOMAIN-CONTAINING PROTEIN"/>
    <property type="match status" value="1"/>
</dbReference>
<comment type="caution">
    <text evidence="2">The sequence shown here is derived from an EMBL/GenBank/DDBJ whole genome shotgun (WGS) entry which is preliminary data.</text>
</comment>
<protein>
    <submittedName>
        <fullName evidence="2">MFS transporter</fullName>
    </submittedName>
</protein>
<feature type="transmembrane region" description="Helical" evidence="1">
    <location>
        <begin position="28"/>
        <end position="47"/>
    </location>
</feature>
<dbReference type="InterPro" id="IPR036259">
    <property type="entry name" value="MFS_trans_sf"/>
</dbReference>
<evidence type="ECO:0000313" key="3">
    <source>
        <dbReference type="Proteomes" id="UP001595698"/>
    </source>
</evidence>
<dbReference type="Gene3D" id="1.20.1250.20">
    <property type="entry name" value="MFS general substrate transporter like domains"/>
    <property type="match status" value="1"/>
</dbReference>
<dbReference type="EMBL" id="JBHSBC010000002">
    <property type="protein sequence ID" value="MFC3979197.1"/>
    <property type="molecule type" value="Genomic_DNA"/>
</dbReference>
<accession>A0ABV8ES63</accession>
<keyword evidence="1" id="KW-0812">Transmembrane</keyword>
<dbReference type="PANTHER" id="PTHR23542">
    <property type="match status" value="1"/>
</dbReference>
<feature type="transmembrane region" description="Helical" evidence="1">
    <location>
        <begin position="307"/>
        <end position="330"/>
    </location>
</feature>
<dbReference type="Proteomes" id="UP001595698">
    <property type="component" value="Unassembled WGS sequence"/>
</dbReference>
<keyword evidence="1" id="KW-0472">Membrane</keyword>
<proteinExistence type="predicted"/>
<dbReference type="InterPro" id="IPR011701">
    <property type="entry name" value="MFS"/>
</dbReference>
<dbReference type="RefSeq" id="WP_386187817.1">
    <property type="nucleotide sequence ID" value="NZ_JBHSBC010000002.1"/>
</dbReference>
<evidence type="ECO:0000256" key="1">
    <source>
        <dbReference type="SAM" id="Phobius"/>
    </source>
</evidence>
<gene>
    <name evidence="2" type="ORF">ACFOYY_03635</name>
</gene>
<feature type="transmembrane region" description="Helical" evidence="1">
    <location>
        <begin position="85"/>
        <end position="102"/>
    </location>
</feature>
<evidence type="ECO:0000313" key="2">
    <source>
        <dbReference type="EMBL" id="MFC3979197.1"/>
    </source>
</evidence>
<sequence>MRVISSPLAPYARVLAVPGARGMAVSGVLARLPVAVIGVSIVIMVAARYGSYGLGGAVTATQTLCYAVFGPPLSRAADRLGQRRVVVPASLAAVTGLTGLVVCGSLRAPAWTLFGCAALVGLMPNVGSMVRARWAHLLQGTDRLHTAYAMESVVDDLIFIVGPVLAVNLSLVAGAEAGLVAAAVLLFTGCRLLASRTATEPPVVTVSERRGGVLLKARGLWAVVAVCTAMGGLFGSVEVAVVGFATEHRQTVLASWILALYALGSGISGVLFGRRRLSWSVPRQLTVAAILLTLTTAPMLVTDNLYVLGGVLLVSGAACAPILILATGLVERLVPPERLTEGMTWISTGLGAGVALGAPMAGWTADEYGGNRVFLTPLLCCVVVTLAAVMGTRRLSAAQHPAPGR</sequence>
<keyword evidence="3" id="KW-1185">Reference proteome</keyword>
<reference evidence="3" key="1">
    <citation type="journal article" date="2019" name="Int. J. Syst. Evol. Microbiol.">
        <title>The Global Catalogue of Microorganisms (GCM) 10K type strain sequencing project: providing services to taxonomists for standard genome sequencing and annotation.</title>
        <authorList>
            <consortium name="The Broad Institute Genomics Platform"/>
            <consortium name="The Broad Institute Genome Sequencing Center for Infectious Disease"/>
            <person name="Wu L."/>
            <person name="Ma J."/>
        </authorList>
    </citation>
    <scope>NUCLEOTIDE SEQUENCE [LARGE SCALE GENOMIC DNA]</scope>
    <source>
        <strain evidence="3">TBRC 7912</strain>
    </source>
</reference>
<feature type="transmembrane region" description="Helical" evidence="1">
    <location>
        <begin position="373"/>
        <end position="391"/>
    </location>
</feature>
<dbReference type="SUPFAM" id="SSF103473">
    <property type="entry name" value="MFS general substrate transporter"/>
    <property type="match status" value="1"/>
</dbReference>
<feature type="transmembrane region" description="Helical" evidence="1">
    <location>
        <begin position="108"/>
        <end position="127"/>
    </location>
</feature>
<feature type="transmembrane region" description="Helical" evidence="1">
    <location>
        <begin position="252"/>
        <end position="273"/>
    </location>
</feature>
<feature type="transmembrane region" description="Helical" evidence="1">
    <location>
        <begin position="342"/>
        <end position="361"/>
    </location>
</feature>
<feature type="transmembrane region" description="Helical" evidence="1">
    <location>
        <begin position="53"/>
        <end position="73"/>
    </location>
</feature>
<organism evidence="2 3">
    <name type="scientific">Streptosporangium jomthongense</name>
    <dbReference type="NCBI Taxonomy" id="1193683"/>
    <lineage>
        <taxon>Bacteria</taxon>
        <taxon>Bacillati</taxon>
        <taxon>Actinomycetota</taxon>
        <taxon>Actinomycetes</taxon>
        <taxon>Streptosporangiales</taxon>
        <taxon>Streptosporangiaceae</taxon>
        <taxon>Streptosporangium</taxon>
    </lineage>
</organism>
<keyword evidence="1" id="KW-1133">Transmembrane helix</keyword>
<feature type="transmembrane region" description="Helical" evidence="1">
    <location>
        <begin position="219"/>
        <end position="246"/>
    </location>
</feature>
<feature type="transmembrane region" description="Helical" evidence="1">
    <location>
        <begin position="285"/>
        <end position="301"/>
    </location>
</feature>
<dbReference type="Pfam" id="PF07690">
    <property type="entry name" value="MFS_1"/>
    <property type="match status" value="2"/>
</dbReference>
<name>A0ABV8ES63_9ACTN</name>